<evidence type="ECO:0000313" key="8">
    <source>
        <dbReference type="Proteomes" id="UP000051586"/>
    </source>
</evidence>
<dbReference type="SUPFAM" id="SSF56059">
    <property type="entry name" value="Glutathione synthetase ATP-binding domain-like"/>
    <property type="match status" value="1"/>
</dbReference>
<sequence>MTAVLKPGDTIGILGDEFSSTQLINCSRDAGLRIVTYSTKSNSQIRRQADVALVGGWDDRDQLRRFGEACQVVTYVSDELSAAMVDYLRQFTIVPQGNDLLSIVQDRGLQHAFFDQLNVNSVPYETVVDEHDMQVATASLGFPAVLKPIVRMTRTDPFFILHQSSDIQLASQYFQAGSFVMESVVPFQQSLAVIATKDQQGEIQQFPPVVIKTFAQGQRTIYTVMDDVEAELVAEMQRITKEIGQHVDYVGTYEINFGYTATGTLYVCGVETTVSNTGYLFDLAMNINEYRQHLRAISGLPISPVKKYRDVIMQTFTRRQVPLVLELREQHPDWQFIFSYRQAALSNSYSGCLLIQTADLQQAMAELEASGLGPQTAGKN</sequence>
<dbReference type="GO" id="GO:0005829">
    <property type="term" value="C:cytosol"/>
    <property type="evidence" value="ECO:0007669"/>
    <property type="project" value="TreeGrafter"/>
</dbReference>
<evidence type="ECO:0000256" key="1">
    <source>
        <dbReference type="ARBA" id="ARBA00022741"/>
    </source>
</evidence>
<keyword evidence="1 5" id="KW-0547">Nucleotide-binding</keyword>
<comment type="caution">
    <text evidence="7">The sequence shown here is derived from an EMBL/GenBank/DDBJ whole genome shotgun (WGS) entry which is preliminary data.</text>
</comment>
<dbReference type="Pfam" id="PF02222">
    <property type="entry name" value="ATP-grasp"/>
    <property type="match status" value="1"/>
</dbReference>
<name>A0A0R2CSV4_9LACO</name>
<proteinExistence type="predicted"/>
<evidence type="ECO:0000256" key="5">
    <source>
        <dbReference type="PROSITE-ProRule" id="PRU00409"/>
    </source>
</evidence>
<evidence type="ECO:0000313" key="7">
    <source>
        <dbReference type="EMBL" id="KRM91196.1"/>
    </source>
</evidence>
<dbReference type="InterPro" id="IPR003135">
    <property type="entry name" value="ATP-grasp_carboxylate-amine"/>
</dbReference>
<keyword evidence="2" id="KW-0658">Purine biosynthesis</keyword>
<dbReference type="InterPro" id="IPR054350">
    <property type="entry name" value="PurT/PurK_preATP-grasp"/>
</dbReference>
<dbReference type="InterPro" id="IPR013815">
    <property type="entry name" value="ATP_grasp_subdomain_1"/>
</dbReference>
<dbReference type="EMBL" id="AYZI01000007">
    <property type="protein sequence ID" value="KRM91196.1"/>
    <property type="molecule type" value="Genomic_DNA"/>
</dbReference>
<protein>
    <submittedName>
        <fullName evidence="7">Phosphoribosylaminoimidazole carboxylase, ATPase subunit</fullName>
    </submittedName>
</protein>
<dbReference type="Pfam" id="PF22660">
    <property type="entry name" value="RS_preATP-grasp-like"/>
    <property type="match status" value="1"/>
</dbReference>
<dbReference type="STRING" id="1423745.GCA_001311215_00885"/>
<gene>
    <name evidence="7" type="ORF">FC87_GL001125</name>
</gene>
<evidence type="ECO:0000259" key="6">
    <source>
        <dbReference type="PROSITE" id="PS50975"/>
    </source>
</evidence>
<feature type="domain" description="ATP-grasp" evidence="6">
    <location>
        <begin position="111"/>
        <end position="298"/>
    </location>
</feature>
<dbReference type="PATRIC" id="fig|1423745.4.peg.1190"/>
<dbReference type="Gene3D" id="3.40.50.20">
    <property type="match status" value="1"/>
</dbReference>
<dbReference type="GO" id="GO:0006164">
    <property type="term" value="P:purine nucleotide biosynthetic process"/>
    <property type="evidence" value="ECO:0007669"/>
    <property type="project" value="UniProtKB-KW"/>
</dbReference>
<dbReference type="GO" id="GO:0005524">
    <property type="term" value="F:ATP binding"/>
    <property type="evidence" value="ECO:0007669"/>
    <property type="project" value="UniProtKB-UniRule"/>
</dbReference>
<comment type="pathway">
    <text evidence="4">Purine metabolism.</text>
</comment>
<dbReference type="InterPro" id="IPR011761">
    <property type="entry name" value="ATP-grasp"/>
</dbReference>
<evidence type="ECO:0000256" key="4">
    <source>
        <dbReference type="ARBA" id="ARBA00025704"/>
    </source>
</evidence>
<dbReference type="PANTHER" id="PTHR11609">
    <property type="entry name" value="PURINE BIOSYNTHESIS PROTEIN 6/7, PUR6/7"/>
    <property type="match status" value="1"/>
</dbReference>
<keyword evidence="3 5" id="KW-0067">ATP-binding</keyword>
<evidence type="ECO:0000256" key="2">
    <source>
        <dbReference type="ARBA" id="ARBA00022755"/>
    </source>
</evidence>
<reference evidence="7 8" key="1">
    <citation type="journal article" date="2015" name="Genome Announc.">
        <title>Expanding the biotechnology potential of lactobacilli through comparative genomics of 213 strains and associated genera.</title>
        <authorList>
            <person name="Sun Z."/>
            <person name="Harris H.M."/>
            <person name="McCann A."/>
            <person name="Guo C."/>
            <person name="Argimon S."/>
            <person name="Zhang W."/>
            <person name="Yang X."/>
            <person name="Jeffery I.B."/>
            <person name="Cooney J.C."/>
            <person name="Kagawa T.F."/>
            <person name="Liu W."/>
            <person name="Song Y."/>
            <person name="Salvetti E."/>
            <person name="Wrobel A."/>
            <person name="Rasinkangas P."/>
            <person name="Parkhill J."/>
            <person name="Rea M.C."/>
            <person name="O'Sullivan O."/>
            <person name="Ritari J."/>
            <person name="Douillard F.P."/>
            <person name="Paul Ross R."/>
            <person name="Yang R."/>
            <person name="Briner A.E."/>
            <person name="Felis G.E."/>
            <person name="de Vos W.M."/>
            <person name="Barrangou R."/>
            <person name="Klaenhammer T.R."/>
            <person name="Caufield P.W."/>
            <person name="Cui Y."/>
            <person name="Zhang H."/>
            <person name="O'Toole P.W."/>
        </authorList>
    </citation>
    <scope>NUCLEOTIDE SEQUENCE [LARGE SCALE GENOMIC DNA]</scope>
    <source>
        <strain evidence="7 8">DSM 22689</strain>
    </source>
</reference>
<dbReference type="Gene3D" id="3.30.1490.20">
    <property type="entry name" value="ATP-grasp fold, A domain"/>
    <property type="match status" value="1"/>
</dbReference>
<dbReference type="Proteomes" id="UP000051586">
    <property type="component" value="Unassembled WGS sequence"/>
</dbReference>
<accession>A0A0R2CSV4</accession>
<evidence type="ECO:0000256" key="3">
    <source>
        <dbReference type="ARBA" id="ARBA00022840"/>
    </source>
</evidence>
<dbReference type="RefSeq" id="WP_056961766.1">
    <property type="nucleotide sequence ID" value="NZ_AYZI01000007.1"/>
</dbReference>
<dbReference type="Gene3D" id="3.30.470.20">
    <property type="entry name" value="ATP-grasp fold, B domain"/>
    <property type="match status" value="1"/>
</dbReference>
<organism evidence="7 8">
    <name type="scientific">Fructilactobacillus florum DSM 22689 = JCM 16035</name>
    <dbReference type="NCBI Taxonomy" id="1423745"/>
    <lineage>
        <taxon>Bacteria</taxon>
        <taxon>Bacillati</taxon>
        <taxon>Bacillota</taxon>
        <taxon>Bacilli</taxon>
        <taxon>Lactobacillales</taxon>
        <taxon>Lactobacillaceae</taxon>
        <taxon>Fructilactobacillus</taxon>
    </lineage>
</organism>
<dbReference type="PANTHER" id="PTHR11609:SF5">
    <property type="entry name" value="PHOSPHORIBOSYLAMINOIMIDAZOLE CARBOXYLASE"/>
    <property type="match status" value="1"/>
</dbReference>
<dbReference type="PROSITE" id="PS50975">
    <property type="entry name" value="ATP_GRASP"/>
    <property type="match status" value="1"/>
</dbReference>
<dbReference type="GO" id="GO:0046872">
    <property type="term" value="F:metal ion binding"/>
    <property type="evidence" value="ECO:0007669"/>
    <property type="project" value="InterPro"/>
</dbReference>
<dbReference type="AlphaFoldDB" id="A0A0R2CSV4"/>